<gene>
    <name evidence="3" type="ORF">LTR69_011281</name>
</gene>
<feature type="transmembrane region" description="Helical" evidence="2">
    <location>
        <begin position="110"/>
        <end position="129"/>
    </location>
</feature>
<evidence type="ECO:0000313" key="4">
    <source>
        <dbReference type="Proteomes" id="UP001345691"/>
    </source>
</evidence>
<comment type="caution">
    <text evidence="3">The sequence shown here is derived from an EMBL/GenBank/DDBJ whole genome shotgun (WGS) entry which is preliminary data.</text>
</comment>
<dbReference type="Proteomes" id="UP001345691">
    <property type="component" value="Unassembled WGS sequence"/>
</dbReference>
<comment type="similarity">
    <text evidence="1">Belongs to the caleosin family.</text>
</comment>
<keyword evidence="2" id="KW-0812">Transmembrane</keyword>
<evidence type="ECO:0000313" key="3">
    <source>
        <dbReference type="EMBL" id="KAK5048782.1"/>
    </source>
</evidence>
<dbReference type="PANTHER" id="PTHR31495:SF0">
    <property type="entry name" value="BINDING PROTEIN CALEOSIN, PUTATIVE (AFU_ORTHOLOGUE AFUA_5G13750)-RELATED"/>
    <property type="match status" value="1"/>
</dbReference>
<evidence type="ECO:0000256" key="2">
    <source>
        <dbReference type="SAM" id="Phobius"/>
    </source>
</evidence>
<protein>
    <recommendedName>
        <fullName evidence="5">EF-hand domain-containing protein</fullName>
    </recommendedName>
</protein>
<accession>A0ABR0IVB2</accession>
<dbReference type="EMBL" id="JAVRRF010000052">
    <property type="protein sequence ID" value="KAK5048782.1"/>
    <property type="molecule type" value="Genomic_DNA"/>
</dbReference>
<dbReference type="InterPro" id="IPR007736">
    <property type="entry name" value="Caleosin-related"/>
</dbReference>
<reference evidence="3 4" key="1">
    <citation type="submission" date="2023-08" db="EMBL/GenBank/DDBJ databases">
        <title>Black Yeasts Isolated from many extreme environments.</title>
        <authorList>
            <person name="Coleine C."/>
            <person name="Stajich J.E."/>
            <person name="Selbmann L."/>
        </authorList>
    </citation>
    <scope>NUCLEOTIDE SEQUENCE [LARGE SCALE GENOMIC DNA]</scope>
    <source>
        <strain evidence="3 4">CCFEE 6328</strain>
    </source>
</reference>
<keyword evidence="2" id="KW-0472">Membrane</keyword>
<dbReference type="PANTHER" id="PTHR31495">
    <property type="entry name" value="PEROXYGENASE 3-RELATED"/>
    <property type="match status" value="1"/>
</dbReference>
<organism evidence="3 4">
    <name type="scientific">Exophiala sideris</name>
    <dbReference type="NCBI Taxonomy" id="1016849"/>
    <lineage>
        <taxon>Eukaryota</taxon>
        <taxon>Fungi</taxon>
        <taxon>Dikarya</taxon>
        <taxon>Ascomycota</taxon>
        <taxon>Pezizomycotina</taxon>
        <taxon>Eurotiomycetes</taxon>
        <taxon>Chaetothyriomycetidae</taxon>
        <taxon>Chaetothyriales</taxon>
        <taxon>Herpotrichiellaceae</taxon>
        <taxon>Exophiala</taxon>
    </lineage>
</organism>
<name>A0ABR0IVB2_9EURO</name>
<proteinExistence type="inferred from homology"/>
<evidence type="ECO:0000256" key="1">
    <source>
        <dbReference type="ARBA" id="ARBA00006765"/>
    </source>
</evidence>
<dbReference type="Pfam" id="PF05042">
    <property type="entry name" value="Caleosin"/>
    <property type="match status" value="1"/>
</dbReference>
<evidence type="ECO:0008006" key="5">
    <source>
        <dbReference type="Google" id="ProtNLM"/>
    </source>
</evidence>
<keyword evidence="2" id="KW-1133">Transmembrane helix</keyword>
<sequence>MLSLKEPQNEAKAVNGLHSDLEKPYRVAIPQVPITEKRKPFVPALDEELIDAGTARANVAASREYPNGTTKGDWTQRHQHQTVIQQHVQYFDPDQDGVIWPLDTWHGFRAWGFIWPLAAFGTFIIHFFLSYPTGLSLLPDPFFRIYVANVHKNKHGSDSMTYDAEGRFRPQHFEDFFAKYDKEGKGGLSKWDIVTALRGQAFAFDLFGASAGCLEWLATYLLLWPENGIMEKDDVRRVFDGSIFYEKAQEYTDARMGVRPK</sequence>
<keyword evidence="4" id="KW-1185">Reference proteome</keyword>